<evidence type="ECO:0000313" key="5">
    <source>
        <dbReference type="Proteomes" id="UP000243502"/>
    </source>
</evidence>
<dbReference type="InterPro" id="IPR000683">
    <property type="entry name" value="Gfo/Idh/MocA-like_OxRdtase_N"/>
</dbReference>
<accession>A0A2I8F4P5</accession>
<dbReference type="Pfam" id="PF01408">
    <property type="entry name" value="GFO_IDH_MocA"/>
    <property type="match status" value="1"/>
</dbReference>
<proteinExistence type="predicted"/>
<dbReference type="Pfam" id="PF22725">
    <property type="entry name" value="GFO_IDH_MocA_C3"/>
    <property type="match status" value="1"/>
</dbReference>
<evidence type="ECO:0000313" key="4">
    <source>
        <dbReference type="EMBL" id="AUT66680.1"/>
    </source>
</evidence>
<dbReference type="OrthoDB" id="8565814at2"/>
<evidence type="ECO:0000259" key="2">
    <source>
        <dbReference type="Pfam" id="PF01408"/>
    </source>
</evidence>
<dbReference type="PANTHER" id="PTHR43818:SF11">
    <property type="entry name" value="BCDNA.GH03377"/>
    <property type="match status" value="1"/>
</dbReference>
<dbReference type="GO" id="GO:0016491">
    <property type="term" value="F:oxidoreductase activity"/>
    <property type="evidence" value="ECO:0007669"/>
    <property type="project" value="UniProtKB-KW"/>
</dbReference>
<protein>
    <submittedName>
        <fullName evidence="4">Gfo/Idh/MocA family oxidoreductase</fullName>
    </submittedName>
</protein>
<keyword evidence="1" id="KW-0560">Oxidoreductase</keyword>
<dbReference type="InterPro" id="IPR036291">
    <property type="entry name" value="NAD(P)-bd_dom_sf"/>
</dbReference>
<evidence type="ECO:0000256" key="1">
    <source>
        <dbReference type="ARBA" id="ARBA00023002"/>
    </source>
</evidence>
<evidence type="ECO:0000259" key="3">
    <source>
        <dbReference type="Pfam" id="PF22725"/>
    </source>
</evidence>
<feature type="domain" description="Gfo/Idh/MocA-like oxidoreductase N-terminal" evidence="2">
    <location>
        <begin position="18"/>
        <end position="134"/>
    </location>
</feature>
<dbReference type="KEGG" id="pter:C2L65_44630"/>
<dbReference type="Gene3D" id="3.30.360.10">
    <property type="entry name" value="Dihydrodipicolinate Reductase, domain 2"/>
    <property type="match status" value="1"/>
</dbReference>
<dbReference type="Gene3D" id="3.40.50.720">
    <property type="entry name" value="NAD(P)-binding Rossmann-like Domain"/>
    <property type="match status" value="1"/>
</dbReference>
<dbReference type="InterPro" id="IPR050463">
    <property type="entry name" value="Gfo/Idh/MocA_oxidrdct_glycsds"/>
</dbReference>
<reference evidence="4 5" key="1">
    <citation type="submission" date="2018-01" db="EMBL/GenBank/DDBJ databases">
        <title>Species boundaries and ecological features among Paraburkholderia terrae DSMZ17804T, P. hospita DSMZ17164T and P. caribensis DSMZ13236T.</title>
        <authorList>
            <person name="Pratama A.A."/>
        </authorList>
    </citation>
    <scope>NUCLEOTIDE SEQUENCE [LARGE SCALE GENOMIC DNA]</scope>
    <source>
        <strain evidence="4 5">DSM 17804</strain>
    </source>
</reference>
<dbReference type="InterPro" id="IPR055170">
    <property type="entry name" value="GFO_IDH_MocA-like_dom"/>
</dbReference>
<organism evidence="4 5">
    <name type="scientific">Paraburkholderia terrae</name>
    <dbReference type="NCBI Taxonomy" id="311230"/>
    <lineage>
        <taxon>Bacteria</taxon>
        <taxon>Pseudomonadati</taxon>
        <taxon>Pseudomonadota</taxon>
        <taxon>Betaproteobacteria</taxon>
        <taxon>Burkholderiales</taxon>
        <taxon>Burkholderiaceae</taxon>
        <taxon>Paraburkholderia</taxon>
    </lineage>
</organism>
<sequence length="381" mass="41227">MSSAWIGEGAPNMTHRPLRVGVIGANWGLNHIDAWRAVPGVEVTAICTSRRDTAEAAARETGVPRPMWDAQQMLADPTLDIIDVTPRPSIRAPLALQALQAGKHLMQPLPFSIGLGHAFALREEARSRNLIAVVENLHRHTPGFRQAKELIDKGALGRILTIRGHVRTGILLSPSAGYVYEWITDAGSGASALRNFGAHLLHVLVWLFGDIAAVCADISTRLPEIHFSDGSRKLNGTADSATVLTRYKSGAGGAIDVSWCTSAGEGFSIDAVGELGRLVVRAEGLGPQKVQLWLAGRKARELELQSIDECFRKVPGLDLLEDPEQPRRFPLAAMCAGMAEAIRTGNHLHAHPDFEEAYSVMRVVEAAYQSAETGNWCDVHA</sequence>
<gene>
    <name evidence="4" type="ORF">C2L65_44630</name>
</gene>
<name>A0A2I8F4P5_9BURK</name>
<dbReference type="SUPFAM" id="SSF51735">
    <property type="entry name" value="NAD(P)-binding Rossmann-fold domains"/>
    <property type="match status" value="1"/>
</dbReference>
<dbReference type="PANTHER" id="PTHR43818">
    <property type="entry name" value="BCDNA.GH03377"/>
    <property type="match status" value="1"/>
</dbReference>
<dbReference type="SUPFAM" id="SSF55347">
    <property type="entry name" value="Glyceraldehyde-3-phosphate dehydrogenase-like, C-terminal domain"/>
    <property type="match status" value="1"/>
</dbReference>
<dbReference type="RefSeq" id="WP_042314330.1">
    <property type="nucleotide sequence ID" value="NZ_CP026114.1"/>
</dbReference>
<dbReference type="EMBL" id="CP026114">
    <property type="protein sequence ID" value="AUT66680.1"/>
    <property type="molecule type" value="Genomic_DNA"/>
</dbReference>
<dbReference type="AlphaFoldDB" id="A0A2I8F4P5"/>
<dbReference type="GO" id="GO:0000166">
    <property type="term" value="F:nucleotide binding"/>
    <property type="evidence" value="ECO:0007669"/>
    <property type="project" value="InterPro"/>
</dbReference>
<feature type="domain" description="GFO/IDH/MocA-like oxidoreductase" evidence="3">
    <location>
        <begin position="144"/>
        <end position="278"/>
    </location>
</feature>
<dbReference type="Proteomes" id="UP000243502">
    <property type="component" value="Chromosome 4"/>
</dbReference>